<feature type="region of interest" description="Disordered" evidence="3">
    <location>
        <begin position="457"/>
        <end position="489"/>
    </location>
</feature>
<feature type="active site" description="Proton donor" evidence="2">
    <location>
        <position position="142"/>
    </location>
</feature>
<dbReference type="RefSeq" id="WP_227565565.1">
    <property type="nucleotide sequence ID" value="NZ_CP101989.1"/>
</dbReference>
<keyword evidence="4" id="KW-1133">Transmembrane helix</keyword>
<feature type="chain" id="PRO_5046682686" evidence="5">
    <location>
        <begin position="18"/>
        <end position="1869"/>
    </location>
</feature>
<keyword evidence="2" id="KW-0326">Glycosidase</keyword>
<dbReference type="Pfam" id="PF20148">
    <property type="entry name" value="DUF6531"/>
    <property type="match status" value="1"/>
</dbReference>
<keyword evidence="2" id="KW-0378">Hydrolase</keyword>
<sequence>MLTSLVVAAGLTAPAQAAAGMLPFTVTNSSGLSDRTFLYVMARDQATGVQGWVDGAGTFHAFDMPDELEEGTPPPPAPDTAIPGPANGTSITLQLRAGLVSGRIYMSFGNELKFFLAPEGLVEPAGWVETDPNHDTLFDWVEFARDGSRFFINTTMVDAFSVPISVSVVHGDGRPETQGRLVTNGRQRIFDDLKSYGWGGLIQYREGGKMPLRAIAPIHGVEDGTIPASYFTKYVNDAWTYYTTHPLTVTTALGNFVGRVENGKFVFRDTAGAVVGTFAKFSTTDIFACEGTTQPLGQPHHHAALAIGARLCAAFNRGTLSTSSFQGSDVQATHDAASFYRPGVASNLYSKAMHRSEANGNAYGFAFDDVAEFSPSINSENPRVGNMTVTPFVGGAGGSSGGRPISATVESLFGHSTYGGYSDDPVNVATGNFTQPERVLDFPGPWTPSVSLTYNSRDDREGPFGPGWSSSLTQSVTENEDGSATVRWPDGSTVVYPLGDDNGYVTPPGLDAALTRQSTGWATSRPDGSGETFDNAGRVLSFRDPDGRVVTVERAWSGQVRTLEGSGYSMELTYSDSGLVRSVTSSDGRTATLSYDDGRLVGVADPAGGERRYGYSDAGLLDSITDADGKKVVDNRYDSDGRVLEQSRPGQPTEVFEYDEEHGSARITDPDGTLVMAYTFDEDGRLTAMTTGDGTTTTRSYDADGRISESTDRAGAATTTTWTATGQVESVTTNGATTTYEYDDAARPTKVTGPTGEVVTYSYEGASRVPTGATLPDGSEVDAQVDGPRLSALTDADGRTTRYTYDEQGNVASETAPSGAVTTFTRDAAGRVTTVTAPDGGVTLLKHDDAGRLVSQTEPTGAVTSTTYTKAGRVASRTDPDGRTTTYTYDDAGRVETQTGPDGGVTRYHYDERGDLARTVDPSGVETTYTSDLFGRVATSTRGDVTTSYAYDANGRRTAVEQGGQSVSLTYDDAGRVIGSTDADGAMTRYGYDAHGRLLSTVAPDGTTTTSTYDANGNEVSRRDPMGRTSAATYTAAGLLASATDAMGYTTRYGYDVDGRLATVTTPGDHEWTYGYDAGGRVTSITSPAGLVTSYGYDAAGRRTSVTAPGTGTVTTELTGAGLPTKVVDAGGGAIGYTYDDAGRPASSTDAVGGRTTYAYDEAGLLTVQTDPRGGETRYAYDDNGHVTSVTDPLDRVTSYRYDTRGNVTRVEDPDGEVTAYTYDRVGRLVSRTDPSGERSSWTYDLMGRRTSMTDATGTTRYTYDPAGQLTSIDSPQDEPPFTFTYDGNGRVATTTYPDGTIVTYGRDPDGHLAAVTDNRGSFLAYSVDQDGRVTREGSSAGAVRTFTYLDGLLSSYTEQLGAEAPTATTGVERDANGRITTLTTDGAATAYAYDRAGQLTGVDGPGDDDGTYTYDRAGNRATRTVGGTLEEYTYDAANQLTAVERGGRTWATSTYDGAGRLTGREVADGSTLELSYDGLGVPTSITSVRPDESGDASARTVAELVRDGDGNPRSVSWSTTGAGSGTTALDWLPDLRGVPAVAALSDGESTTSLLRGAGGALLQTSTDTVISDVSRDVLGSILGNDVIGRLAGGFDEFGSATGTADVPAVGFGYRGQLTVAGLALMTSRAYDAATGRFTAVDPLPPVAGLAGTTTPYPYVNNDPLNLVDPLGLRSVSDRAFQGYASGPSASQFDVAAPRFQLRPARPLWQAPGVGTWQQEAVAGLSGASGVLNTVELSAAGLADYSASGTAAATVSRVGGFLDDAAPRVGLLARGVPPAAVVVATGSTVYSSIEAGESGGVVAARGVNAAAATTTGVMAGVVAGAAIGSVVPVVGTLVGAIGGGIIGFGVTYFAQRAGDRAINRAAYGQ</sequence>
<dbReference type="PANTHER" id="PTHR32305:SF15">
    <property type="entry name" value="PROTEIN RHSA-RELATED"/>
    <property type="match status" value="1"/>
</dbReference>
<dbReference type="SUPFAM" id="SSF69304">
    <property type="entry name" value="Tricorn protease N-terminal domain"/>
    <property type="match status" value="2"/>
</dbReference>
<feature type="transmembrane region" description="Helical" evidence="4">
    <location>
        <begin position="1833"/>
        <end position="1854"/>
    </location>
</feature>
<accession>A0ABY5K3M5</accession>
<keyword evidence="4" id="KW-0472">Membrane</keyword>
<organism evidence="7 8">
    <name type="scientific">Cellulomonas wangsupingiae</name>
    <dbReference type="NCBI Taxonomy" id="2968085"/>
    <lineage>
        <taxon>Bacteria</taxon>
        <taxon>Bacillati</taxon>
        <taxon>Actinomycetota</taxon>
        <taxon>Actinomycetes</taxon>
        <taxon>Micrococcales</taxon>
        <taxon>Cellulomonadaceae</taxon>
        <taxon>Cellulomonas</taxon>
    </lineage>
</organism>
<evidence type="ECO:0000256" key="1">
    <source>
        <dbReference type="ARBA" id="ARBA00022737"/>
    </source>
</evidence>
<dbReference type="Gene3D" id="2.60.110.10">
    <property type="entry name" value="Thaumatin"/>
    <property type="match status" value="1"/>
</dbReference>
<dbReference type="InterPro" id="IPR045351">
    <property type="entry name" value="DUF6531"/>
</dbReference>
<dbReference type="Pfam" id="PF16483">
    <property type="entry name" value="Glyco_hydro_64"/>
    <property type="match status" value="1"/>
</dbReference>
<dbReference type="Proteomes" id="UP001317322">
    <property type="component" value="Chromosome"/>
</dbReference>
<keyword evidence="5" id="KW-0732">Signal</keyword>
<dbReference type="InterPro" id="IPR050708">
    <property type="entry name" value="T6SS_VgrG/RHS"/>
</dbReference>
<dbReference type="NCBIfam" id="TIGR03696">
    <property type="entry name" value="Rhs_assc_core"/>
    <property type="match status" value="1"/>
</dbReference>
<dbReference type="InterPro" id="IPR031325">
    <property type="entry name" value="RHS_repeat"/>
</dbReference>
<dbReference type="Pfam" id="PF25023">
    <property type="entry name" value="TEN_YD-shell"/>
    <property type="match status" value="2"/>
</dbReference>
<evidence type="ECO:0000313" key="7">
    <source>
        <dbReference type="EMBL" id="UUI64016.1"/>
    </source>
</evidence>
<keyword evidence="4" id="KW-0812">Transmembrane</keyword>
<feature type="active site" description="Proton acceptor" evidence="2">
    <location>
        <position position="158"/>
    </location>
</feature>
<dbReference type="Pfam" id="PF05593">
    <property type="entry name" value="RHS_repeat"/>
    <property type="match status" value="9"/>
</dbReference>
<dbReference type="InterPro" id="IPR006530">
    <property type="entry name" value="YD"/>
</dbReference>
<dbReference type="InterPro" id="IPR056823">
    <property type="entry name" value="TEN-like_YD-shell"/>
</dbReference>
<evidence type="ECO:0000256" key="3">
    <source>
        <dbReference type="SAM" id="MobiDB-lite"/>
    </source>
</evidence>
<keyword evidence="1" id="KW-0677">Repeat</keyword>
<evidence type="ECO:0000313" key="8">
    <source>
        <dbReference type="Proteomes" id="UP001317322"/>
    </source>
</evidence>
<name>A0ABY5K3M5_9CELL</name>
<dbReference type="InterPro" id="IPR042517">
    <property type="entry name" value="Glyco_hydro_64_N_2"/>
</dbReference>
<evidence type="ECO:0000259" key="6">
    <source>
        <dbReference type="PROSITE" id="PS52006"/>
    </source>
</evidence>
<dbReference type="Gene3D" id="3.30.920.50">
    <property type="entry name" value="Beta-1,3-glucanase, C-terminal domain"/>
    <property type="match status" value="1"/>
</dbReference>
<dbReference type="InterPro" id="IPR037176">
    <property type="entry name" value="Osmotin/thaumatin-like_sf"/>
</dbReference>
<feature type="domain" description="GH64" evidence="6">
    <location>
        <begin position="19"/>
        <end position="391"/>
    </location>
</feature>
<dbReference type="Gene3D" id="3.90.930.1">
    <property type="match status" value="1"/>
</dbReference>
<evidence type="ECO:0000256" key="4">
    <source>
        <dbReference type="SAM" id="Phobius"/>
    </source>
</evidence>
<feature type="signal peptide" evidence="5">
    <location>
        <begin position="1"/>
        <end position="17"/>
    </location>
</feature>
<dbReference type="InterPro" id="IPR022385">
    <property type="entry name" value="Rhs_assc_core"/>
</dbReference>
<gene>
    <name evidence="7" type="ORF">NP075_12845</name>
</gene>
<feature type="compositionally biased region" description="Polar residues" evidence="3">
    <location>
        <begin position="468"/>
        <end position="477"/>
    </location>
</feature>
<keyword evidence="8" id="KW-1185">Reference proteome</keyword>
<protein>
    <submittedName>
        <fullName evidence="7">Beta-1,3-glucanase family protein</fullName>
    </submittedName>
</protein>
<proteinExistence type="inferred from homology"/>
<dbReference type="PANTHER" id="PTHR32305">
    <property type="match status" value="1"/>
</dbReference>
<dbReference type="PROSITE" id="PS52006">
    <property type="entry name" value="GH64"/>
    <property type="match status" value="1"/>
</dbReference>
<reference evidence="7 8" key="1">
    <citation type="submission" date="2022-07" db="EMBL/GenBank/DDBJ databases">
        <title>Novel species in genus cellulomonas.</title>
        <authorList>
            <person name="Ye L."/>
        </authorList>
    </citation>
    <scope>NUCLEOTIDE SEQUENCE [LARGE SCALE GENOMIC DNA]</scope>
    <source>
        <strain evidence="8">zg-Y908</strain>
    </source>
</reference>
<dbReference type="NCBIfam" id="TIGR01643">
    <property type="entry name" value="YD_repeat_2x"/>
    <property type="match status" value="21"/>
</dbReference>
<evidence type="ECO:0000256" key="2">
    <source>
        <dbReference type="PROSITE-ProRule" id="PRU01350"/>
    </source>
</evidence>
<comment type="similarity">
    <text evidence="2">Belongs to the glycosyl hydrolase 64 family.</text>
</comment>
<dbReference type="InterPro" id="IPR032477">
    <property type="entry name" value="Glyco_hydro_64"/>
</dbReference>
<dbReference type="EMBL" id="CP101989">
    <property type="protein sequence ID" value="UUI64016.1"/>
    <property type="molecule type" value="Genomic_DNA"/>
</dbReference>
<dbReference type="Gene3D" id="2.180.10.10">
    <property type="entry name" value="RHS repeat-associated core"/>
    <property type="match status" value="5"/>
</dbReference>
<evidence type="ECO:0000256" key="5">
    <source>
        <dbReference type="SAM" id="SignalP"/>
    </source>
</evidence>